<name>A0AAE4Y7S4_9RHOB</name>
<accession>A0AAE4Y7S4</accession>
<reference evidence="1" key="1">
    <citation type="submission" date="2020-01" db="EMBL/GenBank/DDBJ databases">
        <authorList>
            <person name="Chen W.-M."/>
        </authorList>
    </citation>
    <scope>NUCLEOTIDE SEQUENCE</scope>
    <source>
        <strain evidence="1">CYK-10</strain>
    </source>
</reference>
<comment type="caution">
    <text evidence="1">The sequence shown here is derived from an EMBL/GenBank/DDBJ whole genome shotgun (WGS) entry which is preliminary data.</text>
</comment>
<gene>
    <name evidence="1" type="ORF">GV832_07325</name>
</gene>
<evidence type="ECO:0000313" key="1">
    <source>
        <dbReference type="EMBL" id="NBZ87388.1"/>
    </source>
</evidence>
<evidence type="ECO:0000313" key="2">
    <source>
        <dbReference type="Proteomes" id="UP001193501"/>
    </source>
</evidence>
<protein>
    <submittedName>
        <fullName evidence="1">Uncharacterized protein</fullName>
    </submittedName>
</protein>
<dbReference type="RefSeq" id="WP_168774191.1">
    <property type="nucleotide sequence ID" value="NZ_JAABNR010000005.1"/>
</dbReference>
<sequence>MSGVSPLSLGVYPPELTAAAWATRGGALGSELAQAERLHGRIEVAALLPSSRRPQSLAALERSVDESREHLTSRLLPLQDQLGAVARVARRVEAGAKGSEMGRAAGDVARAATAFAQACAGIDWSEDYETARARIVAGSDKAALMVDDAAARLIRAARTYEHGPQRAADWQAVIRPEGHRLSQIVSALPDYRARFWHKFKMFQSFDIEALKLEGVEEIDRTKRLAVLQQALRQTEAIAEHRPD</sequence>
<keyword evidence="2" id="KW-1185">Reference proteome</keyword>
<dbReference type="EMBL" id="JAABNR010000005">
    <property type="protein sequence ID" value="NBZ87388.1"/>
    <property type="molecule type" value="Genomic_DNA"/>
</dbReference>
<dbReference type="Proteomes" id="UP001193501">
    <property type="component" value="Unassembled WGS sequence"/>
</dbReference>
<dbReference type="AlphaFoldDB" id="A0AAE4Y7S4"/>
<organism evidence="1 2">
    <name type="scientific">Stagnihabitans tardus</name>
    <dbReference type="NCBI Taxonomy" id="2699202"/>
    <lineage>
        <taxon>Bacteria</taxon>
        <taxon>Pseudomonadati</taxon>
        <taxon>Pseudomonadota</taxon>
        <taxon>Alphaproteobacteria</taxon>
        <taxon>Rhodobacterales</taxon>
        <taxon>Paracoccaceae</taxon>
        <taxon>Stagnihabitans</taxon>
    </lineage>
</organism>
<proteinExistence type="predicted"/>